<dbReference type="OrthoDB" id="140416at2"/>
<evidence type="ECO:0000313" key="4">
    <source>
        <dbReference type="Proteomes" id="UP000183508"/>
    </source>
</evidence>
<feature type="transmembrane region" description="Helical" evidence="1">
    <location>
        <begin position="31"/>
        <end position="51"/>
    </location>
</feature>
<keyword evidence="1" id="KW-0472">Membrane</keyword>
<evidence type="ECO:0000259" key="2">
    <source>
        <dbReference type="Pfam" id="PF01882"/>
    </source>
</evidence>
<dbReference type="AlphaFoldDB" id="A0A1I7L9S6"/>
<keyword evidence="1" id="KW-0812">Transmembrane</keyword>
<dbReference type="Proteomes" id="UP000183508">
    <property type="component" value="Unassembled WGS sequence"/>
</dbReference>
<reference evidence="4" key="1">
    <citation type="submission" date="2016-10" db="EMBL/GenBank/DDBJ databases">
        <authorList>
            <person name="Varghese N."/>
        </authorList>
    </citation>
    <scope>NUCLEOTIDE SEQUENCE [LARGE SCALE GENOMIC DNA]</scope>
    <source>
        <strain evidence="4">DSM 17980</strain>
    </source>
</reference>
<dbReference type="eggNOG" id="COG1721">
    <property type="taxonomic scope" value="Bacteria"/>
</dbReference>
<dbReference type="Pfam" id="PF01882">
    <property type="entry name" value="DUF58"/>
    <property type="match status" value="1"/>
</dbReference>
<dbReference type="PANTHER" id="PTHR34351:SF2">
    <property type="entry name" value="DUF58 DOMAIN-CONTAINING PROTEIN"/>
    <property type="match status" value="1"/>
</dbReference>
<keyword evidence="4" id="KW-1185">Reference proteome</keyword>
<dbReference type="PANTHER" id="PTHR34351">
    <property type="entry name" value="SLR1927 PROTEIN-RELATED"/>
    <property type="match status" value="1"/>
</dbReference>
<accession>A0A1I7L9S6</accession>
<proteinExistence type="predicted"/>
<feature type="domain" description="DUF58" evidence="2">
    <location>
        <begin position="198"/>
        <end position="351"/>
    </location>
</feature>
<name>A0A1I7L9S6_9BACL</name>
<dbReference type="EMBL" id="FPBV01000030">
    <property type="protein sequence ID" value="SFV06445.1"/>
    <property type="molecule type" value="Genomic_DNA"/>
</dbReference>
<organism evidence="3 4">
    <name type="scientific">Alicyclobacillus macrosporangiidus</name>
    <dbReference type="NCBI Taxonomy" id="392015"/>
    <lineage>
        <taxon>Bacteria</taxon>
        <taxon>Bacillati</taxon>
        <taxon>Bacillota</taxon>
        <taxon>Bacilli</taxon>
        <taxon>Bacillales</taxon>
        <taxon>Alicyclobacillaceae</taxon>
        <taxon>Alicyclobacillus</taxon>
    </lineage>
</organism>
<dbReference type="STRING" id="392015.SAMN05421543_1305"/>
<dbReference type="RefSeq" id="WP_074956283.1">
    <property type="nucleotide sequence ID" value="NZ_FPBV01000030.1"/>
</dbReference>
<dbReference type="PROSITE" id="PS51257">
    <property type="entry name" value="PROKAR_LIPOPROTEIN"/>
    <property type="match status" value="1"/>
</dbReference>
<protein>
    <submittedName>
        <fullName evidence="3">Uncharacterized conserved protein, DUF58 family, contains vWF domain</fullName>
    </submittedName>
</protein>
<sequence>MRAAALLAGALAAIAACWVFANLQGGFLPWFLFYTVAALAVYEGLTAWLPLRRVTVARRLSGRRLSSGQPLTVQITVQRGVPWPLAWWRAADEVPAAWGGHATGAQQISLPLWGRTWTFTYRVAQLPRGVYTLPVVRLEAGDLLGLFSRTRVCSCHDEIIVYPQVVPVRGWMGRRPEERGLQQATLRRSEESSNVIGVRDYVPGDRLSRVHWPATARKGVLQAKEFELHVTGQLVFLPDLSRPSFQHADPSVFELEMVIAASLMKHAADARRPFTALFHRAGLTTLGPGADEALLFRCLFELALAKPDGGVHFPATLRRVAQEVPAGATLVVISPDLGREAAVAADLARRRVQMEWFVPLAGPALSHAQRDGLAALAAARVDLHLIRTPEQLSDLRAGGVEHVAPV</sequence>
<evidence type="ECO:0000313" key="3">
    <source>
        <dbReference type="EMBL" id="SFV06445.1"/>
    </source>
</evidence>
<keyword evidence="1" id="KW-1133">Transmembrane helix</keyword>
<evidence type="ECO:0000256" key="1">
    <source>
        <dbReference type="SAM" id="Phobius"/>
    </source>
</evidence>
<gene>
    <name evidence="3" type="ORF">SAMN05421543_1305</name>
</gene>
<dbReference type="InterPro" id="IPR002881">
    <property type="entry name" value="DUF58"/>
</dbReference>